<dbReference type="Proteomes" id="UP000294881">
    <property type="component" value="Unassembled WGS sequence"/>
</dbReference>
<evidence type="ECO:0000256" key="4">
    <source>
        <dbReference type="ARBA" id="ARBA00023163"/>
    </source>
</evidence>
<dbReference type="Gene3D" id="1.10.260.40">
    <property type="entry name" value="lambda repressor-like DNA-binding domains"/>
    <property type="match status" value="1"/>
</dbReference>
<keyword evidence="3" id="KW-0238">DNA-binding</keyword>
<proteinExistence type="inferred from homology"/>
<dbReference type="InterPro" id="IPR010982">
    <property type="entry name" value="Lambda_DNA-bd_dom_sf"/>
</dbReference>
<dbReference type="InterPro" id="IPR038722">
    <property type="entry name" value="Ner_HTH_dom"/>
</dbReference>
<protein>
    <submittedName>
        <fullName evidence="6">Nlp family transcriptional regulator</fullName>
    </submittedName>
</protein>
<feature type="domain" description="Ner winged helix-turn-helix DNA-binding" evidence="5">
    <location>
        <begin position="5"/>
        <end position="71"/>
    </location>
</feature>
<organism evidence="6 7">
    <name type="scientific">Camelimonas lactis</name>
    <dbReference type="NCBI Taxonomy" id="659006"/>
    <lineage>
        <taxon>Bacteria</taxon>
        <taxon>Pseudomonadati</taxon>
        <taxon>Pseudomonadota</taxon>
        <taxon>Alphaproteobacteria</taxon>
        <taxon>Hyphomicrobiales</taxon>
        <taxon>Chelatococcaceae</taxon>
        <taxon>Camelimonas</taxon>
    </lineage>
</organism>
<keyword evidence="2" id="KW-0805">Transcription regulation</keyword>
<comment type="caution">
    <text evidence="6">The sequence shown here is derived from an EMBL/GenBank/DDBJ whole genome shotgun (WGS) entry which is preliminary data.</text>
</comment>
<keyword evidence="7" id="KW-1185">Reference proteome</keyword>
<dbReference type="Pfam" id="PF13693">
    <property type="entry name" value="HTH_35"/>
    <property type="match status" value="1"/>
</dbReference>
<dbReference type="SUPFAM" id="SSF47413">
    <property type="entry name" value="lambda repressor-like DNA-binding domains"/>
    <property type="match status" value="1"/>
</dbReference>
<evidence type="ECO:0000256" key="2">
    <source>
        <dbReference type="ARBA" id="ARBA00023015"/>
    </source>
</evidence>
<reference evidence="6 7" key="1">
    <citation type="submission" date="2019-03" db="EMBL/GenBank/DDBJ databases">
        <title>Genomic Encyclopedia of Type Strains, Phase IV (KMG-IV): sequencing the most valuable type-strain genomes for metagenomic binning, comparative biology and taxonomic classification.</title>
        <authorList>
            <person name="Goeker M."/>
        </authorList>
    </citation>
    <scope>NUCLEOTIDE SEQUENCE [LARGE SCALE GENOMIC DNA]</scope>
    <source>
        <strain evidence="6 7">DSM 22958</strain>
    </source>
</reference>
<dbReference type="EMBL" id="SLWL01000009">
    <property type="protein sequence ID" value="TCO12406.1"/>
    <property type="molecule type" value="Genomic_DNA"/>
</dbReference>
<evidence type="ECO:0000256" key="1">
    <source>
        <dbReference type="ARBA" id="ARBA00006157"/>
    </source>
</evidence>
<dbReference type="RefSeq" id="WP_132007506.1">
    <property type="nucleotide sequence ID" value="NZ_JBHUNN010000002.1"/>
</dbReference>
<dbReference type="AlphaFoldDB" id="A0A4R2GRH8"/>
<sequence>MARNWTRHQILCALREQGLSAAKVAERAKIKRSTLYGGMDRPYPKVNSLIADAIGVKKQAIWPQFYGPNGERLGLITARPAVK</sequence>
<comment type="similarity">
    <text evidence="1">Belongs to the ner transcriptional regulatory family.</text>
</comment>
<dbReference type="OrthoDB" id="531446at2"/>
<evidence type="ECO:0000313" key="6">
    <source>
        <dbReference type="EMBL" id="TCO12406.1"/>
    </source>
</evidence>
<dbReference type="GO" id="GO:0003677">
    <property type="term" value="F:DNA binding"/>
    <property type="evidence" value="ECO:0007669"/>
    <property type="project" value="UniProtKB-KW"/>
</dbReference>
<evidence type="ECO:0000313" key="7">
    <source>
        <dbReference type="Proteomes" id="UP000294881"/>
    </source>
</evidence>
<evidence type="ECO:0000256" key="3">
    <source>
        <dbReference type="ARBA" id="ARBA00023125"/>
    </source>
</evidence>
<gene>
    <name evidence="6" type="ORF">EV666_10953</name>
</gene>
<keyword evidence="4" id="KW-0804">Transcription</keyword>
<accession>A0A4R2GRH8</accession>
<name>A0A4R2GRH8_9HYPH</name>
<evidence type="ECO:0000259" key="5">
    <source>
        <dbReference type="Pfam" id="PF13693"/>
    </source>
</evidence>